<dbReference type="RefSeq" id="WP_209364197.1">
    <property type="nucleotide sequence ID" value="NZ_JAGISH010000028.1"/>
</dbReference>
<evidence type="ECO:0000313" key="1">
    <source>
        <dbReference type="EMBL" id="MBP0485194.1"/>
    </source>
</evidence>
<sequence>MLREIVELHRLLSLDRVGDPDSVEAGCFARIDPISPAVEKICVLADELRSHLEAYAEADGVDPFWSVSHDAA</sequence>
<name>A0A940S5J5_9RHOB</name>
<evidence type="ECO:0000313" key="2">
    <source>
        <dbReference type="Proteomes" id="UP000675940"/>
    </source>
</evidence>
<proteinExistence type="predicted"/>
<gene>
    <name evidence="1" type="ORF">J5474_22270</name>
</gene>
<organism evidence="1 2">
    <name type="scientific">Sagittula salina</name>
    <dbReference type="NCBI Taxonomy" id="2820268"/>
    <lineage>
        <taxon>Bacteria</taxon>
        <taxon>Pseudomonadati</taxon>
        <taxon>Pseudomonadota</taxon>
        <taxon>Alphaproteobacteria</taxon>
        <taxon>Rhodobacterales</taxon>
        <taxon>Roseobacteraceae</taxon>
        <taxon>Sagittula</taxon>
    </lineage>
</organism>
<dbReference type="EMBL" id="JAGISH010000028">
    <property type="protein sequence ID" value="MBP0485194.1"/>
    <property type="molecule type" value="Genomic_DNA"/>
</dbReference>
<dbReference type="Proteomes" id="UP000675940">
    <property type="component" value="Unassembled WGS sequence"/>
</dbReference>
<comment type="caution">
    <text evidence="1">The sequence shown here is derived from an EMBL/GenBank/DDBJ whole genome shotgun (WGS) entry which is preliminary data.</text>
</comment>
<protein>
    <submittedName>
        <fullName evidence="1">Uncharacterized protein</fullName>
    </submittedName>
</protein>
<reference evidence="1" key="1">
    <citation type="submission" date="2021-03" db="EMBL/GenBank/DDBJ databases">
        <title>Sagittula salina sp. nov. strain M10.9X isolated from the marine waste.</title>
        <authorList>
            <person name="Satari L."/>
            <person name="Molina-Menor E."/>
            <person name="Vidal-Verdu A."/>
            <person name="Pascual J."/>
            <person name="Pereto J."/>
            <person name="Porcar M."/>
        </authorList>
    </citation>
    <scope>NUCLEOTIDE SEQUENCE</scope>
    <source>
        <strain evidence="1">M10.9X</strain>
    </source>
</reference>
<accession>A0A940S5J5</accession>
<dbReference type="AlphaFoldDB" id="A0A940S5J5"/>
<keyword evidence="2" id="KW-1185">Reference proteome</keyword>